<evidence type="ECO:0000313" key="1">
    <source>
        <dbReference type="EMBL" id="VDK80599.1"/>
    </source>
</evidence>
<gene>
    <name evidence="1" type="ORF">NLS_LOCUS4979</name>
</gene>
<dbReference type="Proteomes" id="UP000277928">
    <property type="component" value="Unassembled WGS sequence"/>
</dbReference>
<evidence type="ECO:0000313" key="2">
    <source>
        <dbReference type="Proteomes" id="UP000277928"/>
    </source>
</evidence>
<protein>
    <recommendedName>
        <fullName evidence="3">Potential DNA-binding domain-containing protein</fullName>
    </recommendedName>
</protein>
<keyword evidence="2" id="KW-1185">Reference proteome</keyword>
<reference evidence="1 2" key="1">
    <citation type="submission" date="2018-08" db="EMBL/GenBank/DDBJ databases">
        <authorList>
            <person name="Laetsch R D."/>
            <person name="Stevens L."/>
            <person name="Kumar S."/>
            <person name="Blaxter L. M."/>
        </authorList>
    </citation>
    <scope>NUCLEOTIDE SEQUENCE [LARGE SCALE GENOMIC DNA]</scope>
</reference>
<proteinExistence type="predicted"/>
<dbReference type="OrthoDB" id="283815at2759"/>
<sequence>MGTKTGDEKFGHALHDDLTLSAICKKIKQKESEGNRRVRLSRRAWKYRIDDDESEKETCMQRCSYVSRRTQLACKNYRLPSELTPEGFCEVHVHFFKQLAQHAAVEQRRIERTLISKPKDVSLTADDETLMTVEDWACAEQDLFNDALFDDDDEDPLKNAEVWTDEEVIRCQLTALERKLSTTRDLRKLIAEKIRRLTVSYAKTMEEDQKKEMEAKLCRKNKS</sequence>
<dbReference type="AlphaFoldDB" id="A0A3P6TB59"/>
<evidence type="ECO:0008006" key="3">
    <source>
        <dbReference type="Google" id="ProtNLM"/>
    </source>
</evidence>
<dbReference type="STRING" id="42156.A0A3P6TB59"/>
<dbReference type="EMBL" id="UYRX01000347">
    <property type="protein sequence ID" value="VDK80599.1"/>
    <property type="molecule type" value="Genomic_DNA"/>
</dbReference>
<organism evidence="1 2">
    <name type="scientific">Litomosoides sigmodontis</name>
    <name type="common">Filarial nematode worm</name>
    <dbReference type="NCBI Taxonomy" id="42156"/>
    <lineage>
        <taxon>Eukaryota</taxon>
        <taxon>Metazoa</taxon>
        <taxon>Ecdysozoa</taxon>
        <taxon>Nematoda</taxon>
        <taxon>Chromadorea</taxon>
        <taxon>Rhabditida</taxon>
        <taxon>Spirurina</taxon>
        <taxon>Spiruromorpha</taxon>
        <taxon>Filarioidea</taxon>
        <taxon>Onchocercidae</taxon>
        <taxon>Litomosoides</taxon>
    </lineage>
</organism>
<accession>A0A3P6TB59</accession>
<name>A0A3P6TB59_LITSI</name>